<dbReference type="Gene3D" id="3.10.10.10">
    <property type="entry name" value="HIV Type 1 Reverse Transcriptase, subunit A, domain 1"/>
    <property type="match status" value="1"/>
</dbReference>
<dbReference type="EMBL" id="JANIIK010000048">
    <property type="protein sequence ID" value="KAJ3599797.1"/>
    <property type="molecule type" value="Genomic_DNA"/>
</dbReference>
<evidence type="ECO:0000256" key="1">
    <source>
        <dbReference type="SAM" id="MobiDB-lite"/>
    </source>
</evidence>
<dbReference type="Gene3D" id="3.30.70.270">
    <property type="match status" value="1"/>
</dbReference>
<proteinExistence type="predicted"/>
<dbReference type="InterPro" id="IPR043502">
    <property type="entry name" value="DNA/RNA_pol_sf"/>
</dbReference>
<dbReference type="InterPro" id="IPR050951">
    <property type="entry name" value="Retrovirus_Pol_polyprotein"/>
</dbReference>
<keyword evidence="3" id="KW-1185">Reference proteome</keyword>
<sequence length="136" mass="15447">MCAVSWQEYPSSPYWTRKMDTGRSKLDKPSSKLCTFNTPWGRFRFPTLPFSIKSASEVLQQNNCEPFGDIQGVHIITDDTIIAASSEKEHAEILHNVLERAKAANVKFNRDEEDPVQGQQSEIHGAYHHARGTETR</sequence>
<reference evidence="2" key="1">
    <citation type="submission" date="2022-07" db="EMBL/GenBank/DDBJ databases">
        <title>Chromosome-level genome of Muraenolepis orangiensis.</title>
        <authorList>
            <person name="Kim J."/>
        </authorList>
    </citation>
    <scope>NUCLEOTIDE SEQUENCE</scope>
    <source>
        <strain evidence="2">KU_S4_2022</strain>
        <tissue evidence="2">Muscle</tissue>
    </source>
</reference>
<evidence type="ECO:0000313" key="3">
    <source>
        <dbReference type="Proteomes" id="UP001148018"/>
    </source>
</evidence>
<dbReference type="SUPFAM" id="SSF56672">
    <property type="entry name" value="DNA/RNA polymerases"/>
    <property type="match status" value="1"/>
</dbReference>
<feature type="region of interest" description="Disordered" evidence="1">
    <location>
        <begin position="110"/>
        <end position="136"/>
    </location>
</feature>
<dbReference type="OrthoDB" id="775972at2759"/>
<dbReference type="PANTHER" id="PTHR37984:SF7">
    <property type="entry name" value="INTEGRASE CATALYTIC DOMAIN-CONTAINING PROTEIN"/>
    <property type="match status" value="1"/>
</dbReference>
<evidence type="ECO:0008006" key="4">
    <source>
        <dbReference type="Google" id="ProtNLM"/>
    </source>
</evidence>
<dbReference type="Proteomes" id="UP001148018">
    <property type="component" value="Unassembled WGS sequence"/>
</dbReference>
<comment type="caution">
    <text evidence="2">The sequence shown here is derived from an EMBL/GenBank/DDBJ whole genome shotgun (WGS) entry which is preliminary data.</text>
</comment>
<evidence type="ECO:0000313" key="2">
    <source>
        <dbReference type="EMBL" id="KAJ3599797.1"/>
    </source>
</evidence>
<protein>
    <recommendedName>
        <fullName evidence="4">Reverse transcriptase domain-containing protein</fullName>
    </recommendedName>
</protein>
<dbReference type="PANTHER" id="PTHR37984">
    <property type="entry name" value="PROTEIN CBG26694"/>
    <property type="match status" value="1"/>
</dbReference>
<organism evidence="2 3">
    <name type="scientific">Muraenolepis orangiensis</name>
    <name type="common">Patagonian moray cod</name>
    <dbReference type="NCBI Taxonomy" id="630683"/>
    <lineage>
        <taxon>Eukaryota</taxon>
        <taxon>Metazoa</taxon>
        <taxon>Chordata</taxon>
        <taxon>Craniata</taxon>
        <taxon>Vertebrata</taxon>
        <taxon>Euteleostomi</taxon>
        <taxon>Actinopterygii</taxon>
        <taxon>Neopterygii</taxon>
        <taxon>Teleostei</taxon>
        <taxon>Neoteleostei</taxon>
        <taxon>Acanthomorphata</taxon>
        <taxon>Zeiogadaria</taxon>
        <taxon>Gadariae</taxon>
        <taxon>Gadiformes</taxon>
        <taxon>Muraenolepidoidei</taxon>
        <taxon>Muraenolepididae</taxon>
        <taxon>Muraenolepis</taxon>
    </lineage>
</organism>
<dbReference type="AlphaFoldDB" id="A0A9Q0E2W9"/>
<gene>
    <name evidence="2" type="ORF">NHX12_033751</name>
</gene>
<name>A0A9Q0E2W9_9TELE</name>
<dbReference type="InterPro" id="IPR043128">
    <property type="entry name" value="Rev_trsase/Diguanyl_cyclase"/>
</dbReference>
<accession>A0A9Q0E2W9</accession>